<evidence type="ECO:0000256" key="5">
    <source>
        <dbReference type="ARBA" id="ARBA00022692"/>
    </source>
</evidence>
<sequence length="337" mass="35577">MTTGTIMRYQRMLVPVLTLVLVMVPVTCAQAQGEEVPHGPTFAARALQALIDGIQFGVIIAITSVGLSLIFGTIHLINFAHGEFVTIGATFAFFLNVSPAGPGWHLIPAALAAVVFGALLGGAVDRGIWRPLRARGTGLINMFIVTIGLSLLLRHVVLVLYGTRPASYAQYDIQSALDLGPAGITPRDLTVTLLSVLVLLGTAALLQKTRIGTAVRAVSANRDLAEASGIDVQRVVLFVWMLGGGLAALGGVFFGLVEIVTWDMGFKLLLLMFAGIILGGLGSAYGAMVGSLVIGIVAQMSTLWFPVDLQYAWALLVLILVLLVRPQGILGRAERVG</sequence>
<feature type="transmembrane region" description="Helical" evidence="10">
    <location>
        <begin position="53"/>
        <end position="72"/>
    </location>
</feature>
<feature type="transmembrane region" description="Helical" evidence="10">
    <location>
        <begin position="136"/>
        <end position="161"/>
    </location>
</feature>
<name>A0A7W9TH47_9ACTN</name>
<dbReference type="EMBL" id="JACHGV010000011">
    <property type="protein sequence ID" value="MBB6080231.1"/>
    <property type="molecule type" value="Genomic_DNA"/>
</dbReference>
<dbReference type="CDD" id="cd06582">
    <property type="entry name" value="TM_PBP1_LivH_like"/>
    <property type="match status" value="1"/>
</dbReference>
<dbReference type="GO" id="GO:0015808">
    <property type="term" value="P:L-alanine transport"/>
    <property type="evidence" value="ECO:0007669"/>
    <property type="project" value="TreeGrafter"/>
</dbReference>
<dbReference type="GO" id="GO:1903806">
    <property type="term" value="P:L-isoleucine import across plasma membrane"/>
    <property type="evidence" value="ECO:0007669"/>
    <property type="project" value="TreeGrafter"/>
</dbReference>
<accession>A0A7W9TH47</accession>
<reference evidence="11 12" key="1">
    <citation type="submission" date="2020-08" db="EMBL/GenBank/DDBJ databases">
        <title>Genomic Encyclopedia of Type Strains, Phase IV (KMG-IV): sequencing the most valuable type-strain genomes for metagenomic binning, comparative biology and taxonomic classification.</title>
        <authorList>
            <person name="Goeker M."/>
        </authorList>
    </citation>
    <scope>NUCLEOTIDE SEQUENCE [LARGE SCALE GENOMIC DNA]</scope>
    <source>
        <strain evidence="11 12">DSM 43350</strain>
    </source>
</reference>
<comment type="caution">
    <text evidence="11">The sequence shown here is derived from an EMBL/GenBank/DDBJ whole genome shotgun (WGS) entry which is preliminary data.</text>
</comment>
<dbReference type="PANTHER" id="PTHR11795">
    <property type="entry name" value="BRANCHED-CHAIN AMINO ACID TRANSPORT SYSTEM PERMEASE PROTEIN LIVH"/>
    <property type="match status" value="1"/>
</dbReference>
<dbReference type="Pfam" id="PF02653">
    <property type="entry name" value="BPD_transp_2"/>
    <property type="match status" value="1"/>
</dbReference>
<evidence type="ECO:0000256" key="8">
    <source>
        <dbReference type="ARBA" id="ARBA00023136"/>
    </source>
</evidence>
<keyword evidence="4" id="KW-0997">Cell inner membrane</keyword>
<dbReference type="InterPro" id="IPR052157">
    <property type="entry name" value="BCAA_transport_permease"/>
</dbReference>
<dbReference type="GO" id="GO:0015190">
    <property type="term" value="F:L-leucine transmembrane transporter activity"/>
    <property type="evidence" value="ECO:0007669"/>
    <property type="project" value="TreeGrafter"/>
</dbReference>
<dbReference type="GO" id="GO:0042941">
    <property type="term" value="P:D-alanine transmembrane transport"/>
    <property type="evidence" value="ECO:0007669"/>
    <property type="project" value="TreeGrafter"/>
</dbReference>
<dbReference type="InterPro" id="IPR001851">
    <property type="entry name" value="ABC_transp_permease"/>
</dbReference>
<comment type="similarity">
    <text evidence="9">Belongs to the binding-protein-dependent transport system permease family. LivHM subfamily.</text>
</comment>
<dbReference type="RefSeq" id="WP_221343244.1">
    <property type="nucleotide sequence ID" value="NZ_BAAARS010000010.1"/>
</dbReference>
<keyword evidence="12" id="KW-1185">Reference proteome</keyword>
<dbReference type="GO" id="GO:0005886">
    <property type="term" value="C:plasma membrane"/>
    <property type="evidence" value="ECO:0007669"/>
    <property type="project" value="UniProtKB-SubCell"/>
</dbReference>
<keyword evidence="5 10" id="KW-0812">Transmembrane</keyword>
<dbReference type="Proteomes" id="UP000591537">
    <property type="component" value="Unassembled WGS sequence"/>
</dbReference>
<feature type="transmembrane region" description="Helical" evidence="10">
    <location>
        <begin position="237"/>
        <end position="257"/>
    </location>
</feature>
<evidence type="ECO:0000256" key="9">
    <source>
        <dbReference type="ARBA" id="ARBA00037998"/>
    </source>
</evidence>
<protein>
    <submittedName>
        <fullName evidence="11">Branched-chain amino acid transport system permease protein</fullName>
    </submittedName>
</protein>
<proteinExistence type="inferred from homology"/>
<evidence type="ECO:0000256" key="4">
    <source>
        <dbReference type="ARBA" id="ARBA00022519"/>
    </source>
</evidence>
<dbReference type="GO" id="GO:0015188">
    <property type="term" value="F:L-isoleucine transmembrane transporter activity"/>
    <property type="evidence" value="ECO:0007669"/>
    <property type="project" value="TreeGrafter"/>
</dbReference>
<dbReference type="GO" id="GO:0005304">
    <property type="term" value="F:L-valine transmembrane transporter activity"/>
    <property type="evidence" value="ECO:0007669"/>
    <property type="project" value="TreeGrafter"/>
</dbReference>
<feature type="transmembrane region" description="Helical" evidence="10">
    <location>
        <begin position="303"/>
        <end position="324"/>
    </location>
</feature>
<feature type="transmembrane region" description="Helical" evidence="10">
    <location>
        <begin position="269"/>
        <end position="297"/>
    </location>
</feature>
<evidence type="ECO:0000256" key="10">
    <source>
        <dbReference type="SAM" id="Phobius"/>
    </source>
</evidence>
<evidence type="ECO:0000256" key="6">
    <source>
        <dbReference type="ARBA" id="ARBA00022970"/>
    </source>
</evidence>
<evidence type="ECO:0000256" key="7">
    <source>
        <dbReference type="ARBA" id="ARBA00022989"/>
    </source>
</evidence>
<keyword evidence="7 10" id="KW-1133">Transmembrane helix</keyword>
<dbReference type="PANTHER" id="PTHR11795:SF371">
    <property type="entry name" value="HIGH-AFFINITY BRANCHED-CHAIN AMINO ACID TRANSPORT SYSTEM PERMEASE PROTEIN LIVH"/>
    <property type="match status" value="1"/>
</dbReference>
<evidence type="ECO:0000313" key="11">
    <source>
        <dbReference type="EMBL" id="MBB6080231.1"/>
    </source>
</evidence>
<dbReference type="GO" id="GO:0015192">
    <property type="term" value="F:L-phenylalanine transmembrane transporter activity"/>
    <property type="evidence" value="ECO:0007669"/>
    <property type="project" value="TreeGrafter"/>
</dbReference>
<keyword evidence="6" id="KW-0029">Amino-acid transport</keyword>
<comment type="subcellular location">
    <subcellularLocation>
        <location evidence="1">Cell membrane</location>
        <topology evidence="1">Multi-pass membrane protein</topology>
    </subcellularLocation>
</comment>
<gene>
    <name evidence="11" type="ORF">HNR57_006180</name>
</gene>
<evidence type="ECO:0000313" key="12">
    <source>
        <dbReference type="Proteomes" id="UP000591537"/>
    </source>
</evidence>
<keyword evidence="2" id="KW-0813">Transport</keyword>
<feature type="transmembrane region" description="Helical" evidence="10">
    <location>
        <begin position="79"/>
        <end position="97"/>
    </location>
</feature>
<organism evidence="11 12">
    <name type="scientific">Streptomyces paradoxus</name>
    <dbReference type="NCBI Taxonomy" id="66375"/>
    <lineage>
        <taxon>Bacteria</taxon>
        <taxon>Bacillati</taxon>
        <taxon>Actinomycetota</taxon>
        <taxon>Actinomycetes</taxon>
        <taxon>Kitasatosporales</taxon>
        <taxon>Streptomycetaceae</taxon>
        <taxon>Streptomyces</taxon>
    </lineage>
</organism>
<evidence type="ECO:0000256" key="1">
    <source>
        <dbReference type="ARBA" id="ARBA00004651"/>
    </source>
</evidence>
<evidence type="ECO:0000256" key="3">
    <source>
        <dbReference type="ARBA" id="ARBA00022475"/>
    </source>
</evidence>
<dbReference type="AlphaFoldDB" id="A0A7W9TH47"/>
<evidence type="ECO:0000256" key="2">
    <source>
        <dbReference type="ARBA" id="ARBA00022448"/>
    </source>
</evidence>
<feature type="transmembrane region" description="Helical" evidence="10">
    <location>
        <begin position="103"/>
        <end position="124"/>
    </location>
</feature>
<keyword evidence="3" id="KW-1003">Cell membrane</keyword>
<keyword evidence="8 10" id="KW-0472">Membrane</keyword>